<dbReference type="AlphaFoldDB" id="A0A1G8URS5"/>
<evidence type="ECO:0000256" key="1">
    <source>
        <dbReference type="SAM" id="Coils"/>
    </source>
</evidence>
<evidence type="ECO:0000313" key="5">
    <source>
        <dbReference type="Proteomes" id="UP000242700"/>
    </source>
</evidence>
<reference evidence="4" key="2">
    <citation type="submission" date="2016-10" db="EMBL/GenBank/DDBJ databases">
        <authorList>
            <person name="de Groot N.N."/>
        </authorList>
    </citation>
    <scope>NUCLEOTIDE SEQUENCE [LARGE SCALE GENOMIC DNA]</scope>
    <source>
        <strain evidence="4">CGMCC 1.8911</strain>
    </source>
</reference>
<reference evidence="3 6" key="3">
    <citation type="submission" date="2021-03" db="EMBL/GenBank/DDBJ databases">
        <title>Genomic Encyclopedia of Type Strains, Phase IV (KMG-IV): sequencing the most valuable type-strain genomes for metagenomic binning, comparative biology and taxonomic classification.</title>
        <authorList>
            <person name="Goeker M."/>
        </authorList>
    </citation>
    <scope>NUCLEOTIDE SEQUENCE [LARGE SCALE GENOMIC DNA]</scope>
    <source>
        <strain evidence="3 6">DSM 22420</strain>
    </source>
</reference>
<dbReference type="STRING" id="586411.SAMN05216187_10190"/>
<feature type="signal peptide" evidence="2">
    <location>
        <begin position="1"/>
        <end position="20"/>
    </location>
</feature>
<dbReference type="PROSITE" id="PS51257">
    <property type="entry name" value="PROKAR_LIPOPROTEIN"/>
    <property type="match status" value="1"/>
</dbReference>
<dbReference type="EMBL" id="JAGGKN010000002">
    <property type="protein sequence ID" value="MBP1951733.1"/>
    <property type="molecule type" value="Genomic_DNA"/>
</dbReference>
<evidence type="ECO:0000313" key="3">
    <source>
        <dbReference type="EMBL" id="MBP1951733.1"/>
    </source>
</evidence>
<dbReference type="EMBL" id="FNFI01000001">
    <property type="protein sequence ID" value="SDJ56473.1"/>
    <property type="molecule type" value="Genomic_DNA"/>
</dbReference>
<dbReference type="RefSeq" id="WP_092594582.1">
    <property type="nucleotide sequence ID" value="NZ_BMCN01000001.1"/>
</dbReference>
<gene>
    <name evidence="3" type="ORF">J2Z27_000768</name>
    <name evidence="4" type="ORF">SAMN05216187_10190</name>
</gene>
<evidence type="ECO:0000313" key="4">
    <source>
        <dbReference type="EMBL" id="SDJ56473.1"/>
    </source>
</evidence>
<dbReference type="OrthoDB" id="2389172at2"/>
<keyword evidence="6" id="KW-1185">Reference proteome</keyword>
<reference evidence="5" key="1">
    <citation type="submission" date="2016-10" db="EMBL/GenBank/DDBJ databases">
        <authorList>
            <person name="Varghese N."/>
            <person name="Submissions S."/>
        </authorList>
    </citation>
    <scope>NUCLEOTIDE SEQUENCE [LARGE SCALE GENOMIC DNA]</scope>
    <source>
        <strain evidence="5">CGMCC 1.8911</strain>
    </source>
</reference>
<evidence type="ECO:0000256" key="2">
    <source>
        <dbReference type="SAM" id="SignalP"/>
    </source>
</evidence>
<dbReference type="Proteomes" id="UP001519348">
    <property type="component" value="Unassembled WGS sequence"/>
</dbReference>
<dbReference type="Proteomes" id="UP000242700">
    <property type="component" value="Unassembled WGS sequence"/>
</dbReference>
<protein>
    <submittedName>
        <fullName evidence="3">Na+/phosphate symporter</fullName>
    </submittedName>
</protein>
<organism evidence="4 5">
    <name type="scientific">Jeotgalicoccus aerolatus</name>
    <dbReference type="NCBI Taxonomy" id="709510"/>
    <lineage>
        <taxon>Bacteria</taxon>
        <taxon>Bacillati</taxon>
        <taxon>Bacillota</taxon>
        <taxon>Bacilli</taxon>
        <taxon>Bacillales</taxon>
        <taxon>Staphylococcaceae</taxon>
        <taxon>Jeotgalicoccus</taxon>
    </lineage>
</organism>
<feature type="chain" id="PRO_5039553624" evidence="2">
    <location>
        <begin position="21"/>
        <end position="186"/>
    </location>
</feature>
<sequence>MKLRLSALTLLLLAAGCQNSSPEAELSEKEEYKSELEGLLQTEKVRNQQLTLHLENLDTQIVNFERDRDNPNIEKYVGIVTDYADDLTAQLNQLNEYITQYRNDEQLNTGDIVKTRDDIQETVETYNNAVGELELTEVLDREHSNIVLANEEITEAVNQIADAMASEDDDLLNESIERLQQATEYL</sequence>
<evidence type="ECO:0000313" key="6">
    <source>
        <dbReference type="Proteomes" id="UP001519348"/>
    </source>
</evidence>
<proteinExistence type="predicted"/>
<keyword evidence="2" id="KW-0732">Signal</keyword>
<accession>A0A1G8URS5</accession>
<keyword evidence="1" id="KW-0175">Coiled coil</keyword>
<name>A0A1G8URS5_9STAP</name>
<feature type="coiled-coil region" evidence="1">
    <location>
        <begin position="47"/>
        <end position="104"/>
    </location>
</feature>